<evidence type="ECO:0000313" key="3">
    <source>
        <dbReference type="Proteomes" id="UP001165122"/>
    </source>
</evidence>
<dbReference type="AlphaFoldDB" id="A0A9W6ZW31"/>
<dbReference type="Proteomes" id="UP001165122">
    <property type="component" value="Unassembled WGS sequence"/>
</dbReference>
<gene>
    <name evidence="2" type="ORF">TrLO_g15232</name>
</gene>
<accession>A0A9W6ZW31</accession>
<organism evidence="2 3">
    <name type="scientific">Triparma laevis f. longispina</name>
    <dbReference type="NCBI Taxonomy" id="1714387"/>
    <lineage>
        <taxon>Eukaryota</taxon>
        <taxon>Sar</taxon>
        <taxon>Stramenopiles</taxon>
        <taxon>Ochrophyta</taxon>
        <taxon>Bolidophyceae</taxon>
        <taxon>Parmales</taxon>
        <taxon>Triparmaceae</taxon>
        <taxon>Triparma</taxon>
    </lineage>
</organism>
<proteinExistence type="predicted"/>
<evidence type="ECO:0000256" key="1">
    <source>
        <dbReference type="SAM" id="MobiDB-lite"/>
    </source>
</evidence>
<name>A0A9W6ZW31_9STRA</name>
<feature type="region of interest" description="Disordered" evidence="1">
    <location>
        <begin position="483"/>
        <end position="512"/>
    </location>
</feature>
<comment type="caution">
    <text evidence="2">The sequence shown here is derived from an EMBL/GenBank/DDBJ whole genome shotgun (WGS) entry which is preliminary data.</text>
</comment>
<dbReference type="EMBL" id="BRXW01000470">
    <property type="protein sequence ID" value="GMH57564.1"/>
    <property type="molecule type" value="Genomic_DNA"/>
</dbReference>
<sequence length="1020" mass="112927">MASFPVRLEQSAPPPIAYFESLFDSFRKEVRDNDMNQPEPPASTSTLPPNQSIVTCLECDPQTEALQSLSSVSPTLSKEMDKVISKEYDRKLATLKSLHRTSSSTRSSSTSTLTALTSRTSLTLESVLLKISQNDSLYTRRLKNQNDSVSRRLRELIYECVGEFSKAHNRSLDRADYLSSRVVKSVKSKEQDLAWSIFGCRLEHEARNSVKVLDLTKKAIGDEQEKFGYSWAENLINEREDVRGMNKVAKVTRLLLINATKDRRTRRPGPSCNEISLPCTNPATLKAGLNGALTNTLKRSDSNPNTAIKPLPVSTLLSSKVVSWLVLTGLGLRGGRTALPMGSRIYFCLEERSKGGKGGGGSIEVKEAECFMDFLGSLYAGEDEPESGEATITAAKDRHKHVGEEGGENPSMRDTDGIFSYPSVLEGRGKGGGKLHFAAANLLNLAETRAAVDARSRGAVGEDRRGRGEGSIGTLYVPIEIFDLEDETTTEPESTGYSSDSSSSSPSSQPMEPLLKCKLVPLSKASVEELIRAYLFRDNSILTPSVSYVDLLPDSKDKFDTHFHSNYTVIYNPSPPPHTVAEYYSFDDDGAINNRHEPVDWTNAVACLVQYESVDGDVEELKADASVKRDTGGKKQKKKWDSAMLSHFCRWRACLAPATSNSTPKYLCDMHSKVKAFLDAGTTGEGNCPIADSNRFLPKKMPQNGNLTDLQLIKAASSLMVELENGKLSSTIRTFCKRAALESSEKYVHDLRNNGDNNSGDGQTKLNPEWGKWLQGERYKDATQKLSKELQVANQIYNIEKGVSGEVGRLKELGVYPTAELALIRRQFKILEREWEANGESNNADETNPGNDGNDDDASNPRQEAELELEFCERKRQLLRHRRMEVESDMVLVGGVTARETMQPKEAMFFQPGRGSPTKPDSQRERERERERERPPPATNVRQSTKVKRSSSMAEREAERNSAVMQHHPAHRTNKVDASPYLAGGGAQCTMRQSDQKEGGGSGNGNVSKPARRSKPNPYY</sequence>
<feature type="region of interest" description="Disordered" evidence="1">
    <location>
        <begin position="902"/>
        <end position="1020"/>
    </location>
</feature>
<protein>
    <submittedName>
        <fullName evidence="2">Uncharacterized protein</fullName>
    </submittedName>
</protein>
<feature type="compositionally biased region" description="Basic residues" evidence="1">
    <location>
        <begin position="1010"/>
        <end position="1020"/>
    </location>
</feature>
<feature type="region of interest" description="Disordered" evidence="1">
    <location>
        <begin position="837"/>
        <end position="863"/>
    </location>
</feature>
<feature type="compositionally biased region" description="Low complexity" evidence="1">
    <location>
        <begin position="498"/>
        <end position="508"/>
    </location>
</feature>
<evidence type="ECO:0000313" key="2">
    <source>
        <dbReference type="EMBL" id="GMH57564.1"/>
    </source>
</evidence>
<feature type="compositionally biased region" description="Polar residues" evidence="1">
    <location>
        <begin position="839"/>
        <end position="851"/>
    </location>
</feature>
<dbReference type="OrthoDB" id="64196at2759"/>
<keyword evidence="3" id="KW-1185">Reference proteome</keyword>
<feature type="compositionally biased region" description="Basic and acidic residues" evidence="1">
    <location>
        <begin position="921"/>
        <end position="935"/>
    </location>
</feature>
<reference evidence="3" key="1">
    <citation type="journal article" date="2023" name="Commun. Biol.">
        <title>Genome analysis of Parmales, the sister group of diatoms, reveals the evolutionary specialization of diatoms from phago-mixotrophs to photoautotrophs.</title>
        <authorList>
            <person name="Ban H."/>
            <person name="Sato S."/>
            <person name="Yoshikawa S."/>
            <person name="Yamada K."/>
            <person name="Nakamura Y."/>
            <person name="Ichinomiya M."/>
            <person name="Sato N."/>
            <person name="Blanc-Mathieu R."/>
            <person name="Endo H."/>
            <person name="Kuwata A."/>
            <person name="Ogata H."/>
        </authorList>
    </citation>
    <scope>NUCLEOTIDE SEQUENCE [LARGE SCALE GENOMIC DNA]</scope>
    <source>
        <strain evidence="3">NIES 3700</strain>
    </source>
</reference>